<dbReference type="EMBL" id="LR633967">
    <property type="protein sequence ID" value="VUX56104.1"/>
    <property type="molecule type" value="Genomic_DNA"/>
</dbReference>
<name>A0A7D9H4A7_9GAMM</name>
<proteinExistence type="predicted"/>
<evidence type="ECO:0000313" key="1">
    <source>
        <dbReference type="EMBL" id="VUX56104.1"/>
    </source>
</evidence>
<dbReference type="AlphaFoldDB" id="A0A7D9H4A7"/>
<accession>A0A7D9H4A7</accession>
<reference evidence="1" key="1">
    <citation type="submission" date="2019-07" db="EMBL/GenBank/DDBJ databases">
        <authorList>
            <person name="Weber M."/>
            <person name="Kostadinov I."/>
            <person name="Kostadinov D I."/>
        </authorList>
    </citation>
    <scope>NUCLEOTIDE SEQUENCE</scope>
    <source>
        <strain evidence="1">Gfbio:sag-sample-m06:053724c1-46a9-4a36-b237-ea2bf867836b</strain>
    </source>
</reference>
<sequence length="122" mass="13671">MNEVVDIGSQEPTPDFWARQTFESLANIVKLDDMPTNDEAAERGVNEVIWMRACAVILQDSDEELFAKMKDDESAEVFLSLLENLQAFIHSQKSGLDILEAAQTRLLVCLTRYEASMEGDAS</sequence>
<protein>
    <submittedName>
        <fullName evidence="1">Uncharacterized protein</fullName>
    </submittedName>
</protein>
<gene>
    <name evidence="1" type="ORF">JTBM06_V1_290003</name>
</gene>
<organism evidence="1">
    <name type="scientific">uncultured Woeseiaceae bacterium</name>
    <dbReference type="NCBI Taxonomy" id="1983305"/>
    <lineage>
        <taxon>Bacteria</taxon>
        <taxon>Pseudomonadati</taxon>
        <taxon>Pseudomonadota</taxon>
        <taxon>Gammaproteobacteria</taxon>
        <taxon>Woeseiales</taxon>
        <taxon>Woeseiaceae</taxon>
        <taxon>environmental samples</taxon>
    </lineage>
</organism>